<keyword evidence="3" id="KW-1185">Reference proteome</keyword>
<dbReference type="Proteomes" id="UP000256388">
    <property type="component" value="Unassembled WGS sequence"/>
</dbReference>
<organism evidence="2 3">
    <name type="scientific">Pelolinea submarina</name>
    <dbReference type="NCBI Taxonomy" id="913107"/>
    <lineage>
        <taxon>Bacteria</taxon>
        <taxon>Bacillati</taxon>
        <taxon>Chloroflexota</taxon>
        <taxon>Anaerolineae</taxon>
        <taxon>Anaerolineales</taxon>
        <taxon>Anaerolineaceae</taxon>
        <taxon>Pelolinea</taxon>
    </lineage>
</organism>
<accession>A0A3E0AH34</accession>
<feature type="transmembrane region" description="Helical" evidence="1">
    <location>
        <begin position="9"/>
        <end position="30"/>
    </location>
</feature>
<name>A0A3E0AH34_9CHLR</name>
<dbReference type="AlphaFoldDB" id="A0A3E0AH34"/>
<feature type="transmembrane region" description="Helical" evidence="1">
    <location>
        <begin position="104"/>
        <end position="124"/>
    </location>
</feature>
<keyword evidence="1" id="KW-0472">Membrane</keyword>
<evidence type="ECO:0000313" key="2">
    <source>
        <dbReference type="EMBL" id="REG10982.1"/>
    </source>
</evidence>
<feature type="transmembrane region" description="Helical" evidence="1">
    <location>
        <begin position="69"/>
        <end position="92"/>
    </location>
</feature>
<keyword evidence="1" id="KW-0812">Transmembrane</keyword>
<dbReference type="EMBL" id="QUMS01000001">
    <property type="protein sequence ID" value="REG10982.1"/>
    <property type="molecule type" value="Genomic_DNA"/>
</dbReference>
<evidence type="ECO:0008006" key="4">
    <source>
        <dbReference type="Google" id="ProtNLM"/>
    </source>
</evidence>
<sequence>MNVISTTKIVAAGVLGVFTLISGVIVTGAGRPLNSLYFNVHKIIAVVMIVLLAAVTVQLIKAGYALSMLQVLVIAAAAALFLALVATGGMLSFERSWPAVVLRIHQIASLLSLGFSAAGIYLLAAA</sequence>
<comment type="caution">
    <text evidence="2">The sequence shown here is derived from an EMBL/GenBank/DDBJ whole genome shotgun (WGS) entry which is preliminary data.</text>
</comment>
<dbReference type="RefSeq" id="WP_116224130.1">
    <property type="nucleotide sequence ID" value="NZ_AP018437.1"/>
</dbReference>
<gene>
    <name evidence="2" type="ORF">DFR64_0854</name>
</gene>
<protein>
    <recommendedName>
        <fullName evidence="4">DUF4405 domain-containing protein</fullName>
    </recommendedName>
</protein>
<feature type="transmembrane region" description="Helical" evidence="1">
    <location>
        <begin position="36"/>
        <end position="57"/>
    </location>
</feature>
<reference evidence="2 3" key="1">
    <citation type="submission" date="2018-08" db="EMBL/GenBank/DDBJ databases">
        <title>Genomic Encyclopedia of Type Strains, Phase IV (KMG-IV): sequencing the most valuable type-strain genomes for metagenomic binning, comparative biology and taxonomic classification.</title>
        <authorList>
            <person name="Goeker M."/>
        </authorList>
    </citation>
    <scope>NUCLEOTIDE SEQUENCE [LARGE SCALE GENOMIC DNA]</scope>
    <source>
        <strain evidence="2 3">DSM 23923</strain>
    </source>
</reference>
<proteinExistence type="predicted"/>
<evidence type="ECO:0000313" key="3">
    <source>
        <dbReference type="Proteomes" id="UP000256388"/>
    </source>
</evidence>
<keyword evidence="1" id="KW-1133">Transmembrane helix</keyword>
<evidence type="ECO:0000256" key="1">
    <source>
        <dbReference type="SAM" id="Phobius"/>
    </source>
</evidence>